<protein>
    <recommendedName>
        <fullName evidence="2">Nucleoid-associated protein CRP01_22970</fullName>
    </recommendedName>
</protein>
<comment type="function">
    <text evidence="2">Binds to DNA and alters its conformation. May be involved in regulation of gene expression, nucleoid organization and DNA protection.</text>
</comment>
<dbReference type="Gene3D" id="3.30.1310.10">
    <property type="entry name" value="Nucleoid-associated protein YbaB-like domain"/>
    <property type="match status" value="1"/>
</dbReference>
<gene>
    <name evidence="3" type="ORF">CRP01_22970</name>
</gene>
<dbReference type="PIRSF" id="PIRSF004555">
    <property type="entry name" value="UCP004555"/>
    <property type="match status" value="1"/>
</dbReference>
<reference evidence="3 4" key="1">
    <citation type="submission" date="2017-10" db="EMBL/GenBank/DDBJ databases">
        <title>The draft genome sequence of Lewinella nigricans NBRC 102662.</title>
        <authorList>
            <person name="Wang K."/>
        </authorList>
    </citation>
    <scope>NUCLEOTIDE SEQUENCE [LARGE SCALE GENOMIC DNA]</scope>
    <source>
        <strain evidence="3 4">NBRC 102662</strain>
    </source>
</reference>
<accession>A0A2D0N8H5</accession>
<dbReference type="GO" id="GO:0043590">
    <property type="term" value="C:bacterial nucleoid"/>
    <property type="evidence" value="ECO:0007669"/>
    <property type="project" value="UniProtKB-UniRule"/>
</dbReference>
<keyword evidence="4" id="KW-1185">Reference proteome</keyword>
<dbReference type="Pfam" id="PF02575">
    <property type="entry name" value="YbaB_DNA_bd"/>
    <property type="match status" value="1"/>
</dbReference>
<dbReference type="SUPFAM" id="SSF82607">
    <property type="entry name" value="YbaB-like"/>
    <property type="match status" value="1"/>
</dbReference>
<name>A0A2D0N8H5_FLAN2</name>
<organism evidence="3 4">
    <name type="scientific">Flavilitoribacter nigricans (strain ATCC 23147 / DSM 23189 / NBRC 102662 / NCIMB 1420 / SS-2)</name>
    <name type="common">Lewinella nigricans</name>
    <dbReference type="NCBI Taxonomy" id="1122177"/>
    <lineage>
        <taxon>Bacteria</taxon>
        <taxon>Pseudomonadati</taxon>
        <taxon>Bacteroidota</taxon>
        <taxon>Saprospiria</taxon>
        <taxon>Saprospirales</taxon>
        <taxon>Lewinellaceae</taxon>
        <taxon>Flavilitoribacter</taxon>
    </lineage>
</organism>
<dbReference type="PANTHER" id="PTHR33449:SF1">
    <property type="entry name" value="NUCLEOID-ASSOCIATED PROTEIN YBAB"/>
    <property type="match status" value="1"/>
</dbReference>
<evidence type="ECO:0000313" key="3">
    <source>
        <dbReference type="EMBL" id="PHN04063.1"/>
    </source>
</evidence>
<dbReference type="HAMAP" id="MF_00274">
    <property type="entry name" value="DNA_YbaB_EbfC"/>
    <property type="match status" value="1"/>
</dbReference>
<dbReference type="EMBL" id="PDUD01000027">
    <property type="protein sequence ID" value="PHN04063.1"/>
    <property type="molecule type" value="Genomic_DNA"/>
</dbReference>
<sequence>MFGDLFGQMEEQQKALREKLQEITIEAEAGDGAVKVTANAAREITNIKIDPAILDPEDPEQLEDLLLVGINRALEEAATKEAAESQKLINDMLPGMGGFLGG</sequence>
<comment type="caution">
    <text evidence="3">The sequence shown here is derived from an EMBL/GenBank/DDBJ whole genome shotgun (WGS) entry which is preliminary data.</text>
</comment>
<proteinExistence type="inferred from homology"/>
<evidence type="ECO:0000256" key="1">
    <source>
        <dbReference type="ARBA" id="ARBA00023125"/>
    </source>
</evidence>
<dbReference type="RefSeq" id="WP_099152449.1">
    <property type="nucleotide sequence ID" value="NZ_PDUD01000027.1"/>
</dbReference>
<dbReference type="NCBIfam" id="TIGR00103">
    <property type="entry name" value="DNA_YbaB_EbfC"/>
    <property type="match status" value="1"/>
</dbReference>
<dbReference type="GO" id="GO:0003677">
    <property type="term" value="F:DNA binding"/>
    <property type="evidence" value="ECO:0007669"/>
    <property type="project" value="UniProtKB-UniRule"/>
</dbReference>
<keyword evidence="2" id="KW-0963">Cytoplasm</keyword>
<comment type="similarity">
    <text evidence="2">Belongs to the YbaB/EbfC family.</text>
</comment>
<dbReference type="OrthoDB" id="1149219at2"/>
<dbReference type="Proteomes" id="UP000223913">
    <property type="component" value="Unassembled WGS sequence"/>
</dbReference>
<evidence type="ECO:0000256" key="2">
    <source>
        <dbReference type="HAMAP-Rule" id="MF_00274"/>
    </source>
</evidence>
<evidence type="ECO:0000313" key="4">
    <source>
        <dbReference type="Proteomes" id="UP000223913"/>
    </source>
</evidence>
<keyword evidence="1 2" id="KW-0238">DNA-binding</keyword>
<dbReference type="AlphaFoldDB" id="A0A2D0N8H5"/>
<dbReference type="InterPro" id="IPR036894">
    <property type="entry name" value="YbaB-like_sf"/>
</dbReference>
<dbReference type="PANTHER" id="PTHR33449">
    <property type="entry name" value="NUCLEOID-ASSOCIATED PROTEIN YBAB"/>
    <property type="match status" value="1"/>
</dbReference>
<dbReference type="GO" id="GO:0005829">
    <property type="term" value="C:cytosol"/>
    <property type="evidence" value="ECO:0007669"/>
    <property type="project" value="TreeGrafter"/>
</dbReference>
<dbReference type="InterPro" id="IPR004401">
    <property type="entry name" value="YbaB/EbfC"/>
</dbReference>
<comment type="subcellular location">
    <subcellularLocation>
        <location evidence="2">Cytoplasm</location>
        <location evidence="2">Nucleoid</location>
    </subcellularLocation>
</comment>
<comment type="subunit">
    <text evidence="2">Homodimer.</text>
</comment>